<keyword evidence="2" id="KW-0645">Protease</keyword>
<evidence type="ECO:0000256" key="5">
    <source>
        <dbReference type="SAM" id="MobiDB-lite"/>
    </source>
</evidence>
<dbReference type="RefSeq" id="WP_307411819.1">
    <property type="nucleotide sequence ID" value="NZ_JAUSUR010000009.1"/>
</dbReference>
<evidence type="ECO:0000256" key="4">
    <source>
        <dbReference type="ARBA" id="ARBA00022807"/>
    </source>
</evidence>
<dbReference type="InterPro" id="IPR051794">
    <property type="entry name" value="PG_Endopeptidase_C40"/>
</dbReference>
<dbReference type="InterPro" id="IPR000064">
    <property type="entry name" value="NLP_P60_dom"/>
</dbReference>
<dbReference type="Gene3D" id="2.60.40.10">
    <property type="entry name" value="Immunoglobulins"/>
    <property type="match status" value="1"/>
</dbReference>
<dbReference type="GO" id="GO:0016787">
    <property type="term" value="F:hydrolase activity"/>
    <property type="evidence" value="ECO:0007669"/>
    <property type="project" value="UniProtKB-KW"/>
</dbReference>
<gene>
    <name evidence="7" type="ORF">J2S15_003916</name>
</gene>
<dbReference type="PANTHER" id="PTHR47359">
    <property type="entry name" value="PEPTIDOGLYCAN DL-ENDOPEPTIDASE CWLO"/>
    <property type="match status" value="1"/>
</dbReference>
<evidence type="ECO:0000313" key="8">
    <source>
        <dbReference type="Proteomes" id="UP001230220"/>
    </source>
</evidence>
<keyword evidence="4" id="KW-0788">Thiol protease</keyword>
<dbReference type="InterPro" id="IPR013783">
    <property type="entry name" value="Ig-like_fold"/>
</dbReference>
<dbReference type="Pfam" id="PF00877">
    <property type="entry name" value="NLPC_P60"/>
    <property type="match status" value="1"/>
</dbReference>
<evidence type="ECO:0000256" key="1">
    <source>
        <dbReference type="ARBA" id="ARBA00007074"/>
    </source>
</evidence>
<keyword evidence="8" id="KW-1185">Reference proteome</keyword>
<feature type="compositionally biased region" description="Acidic residues" evidence="5">
    <location>
        <begin position="329"/>
        <end position="338"/>
    </location>
</feature>
<dbReference type="PANTHER" id="PTHR47359:SF3">
    <property type="entry name" value="NLP_P60 DOMAIN-CONTAINING PROTEIN-RELATED"/>
    <property type="match status" value="1"/>
</dbReference>
<feature type="compositionally biased region" description="Polar residues" evidence="5">
    <location>
        <begin position="339"/>
        <end position="354"/>
    </location>
</feature>
<comment type="caution">
    <text evidence="7">The sequence shown here is derived from an EMBL/GenBank/DDBJ whole genome shotgun (WGS) entry which is preliminary data.</text>
</comment>
<feature type="region of interest" description="Disordered" evidence="5">
    <location>
        <begin position="326"/>
        <end position="354"/>
    </location>
</feature>
<dbReference type="InterPro" id="IPR038765">
    <property type="entry name" value="Papain-like_cys_pep_sf"/>
</dbReference>
<dbReference type="Proteomes" id="UP001230220">
    <property type="component" value="Unassembled WGS sequence"/>
</dbReference>
<protein>
    <submittedName>
        <fullName evidence="7">Cell wall-associated NlpC family hydrolase</fullName>
    </submittedName>
</protein>
<evidence type="ECO:0000259" key="6">
    <source>
        <dbReference type="PROSITE" id="PS51935"/>
    </source>
</evidence>
<dbReference type="Gene3D" id="3.90.1720.10">
    <property type="entry name" value="endopeptidase domain like (from Nostoc punctiforme)"/>
    <property type="match status" value="1"/>
</dbReference>
<comment type="similarity">
    <text evidence="1">Belongs to the peptidase C40 family.</text>
</comment>
<proteinExistence type="inferred from homology"/>
<evidence type="ECO:0000256" key="2">
    <source>
        <dbReference type="ARBA" id="ARBA00022670"/>
    </source>
</evidence>
<sequence length="465" mass="50233">MDSKKTLIEQFNEFTKEKYRQTKNYLGPVFREGTNTMIKIAYACATKAKVAFNTLMPVLIEKTKSLTFATAAGIREMNKIAAEKLNFNFRHLVMTTSAAAIVFALTITVTGAGRSKVSAAVLETTPEVEKTYNDEVMEINYGDDSAIVDVAKEILADDEAAVYEAKPVTLANGGEGYEIGNYIVAVDREATKELGEEQIQLTVQTKETYNKDDFGKVVINDSTADVTKENGAVHTYTLNVKYVDTQAPTINLTQNEVEIDDTDTFNRHSFVQSITDNYDGVIEDYTIEGEVPEKDELRWEAGDYTITYKATDANGNVGQASLKVKVNETEEEKEEEEVASNTDTGSSSDVVETSSAASYENAGSVLAAAYAQIGVNQDCTMLVTNSLKAVGINFHSAPAGYISLGTTVSVADAQPGDIIYYADGGAGVPHVAIYAGNGMAIHGGYMGTTKLASAWMGSGFVVIRL</sequence>
<evidence type="ECO:0000313" key="7">
    <source>
        <dbReference type="EMBL" id="MDQ0363155.1"/>
    </source>
</evidence>
<dbReference type="EMBL" id="JAUSUR010000009">
    <property type="protein sequence ID" value="MDQ0363155.1"/>
    <property type="molecule type" value="Genomic_DNA"/>
</dbReference>
<reference evidence="7 8" key="1">
    <citation type="submission" date="2023-07" db="EMBL/GenBank/DDBJ databases">
        <title>Genomic Encyclopedia of Type Strains, Phase IV (KMG-IV): sequencing the most valuable type-strain genomes for metagenomic binning, comparative biology and taxonomic classification.</title>
        <authorList>
            <person name="Goeker M."/>
        </authorList>
    </citation>
    <scope>NUCLEOTIDE SEQUENCE [LARGE SCALE GENOMIC DNA]</scope>
    <source>
        <strain evidence="7 8">DSM 16784</strain>
    </source>
</reference>
<dbReference type="SUPFAM" id="SSF54001">
    <property type="entry name" value="Cysteine proteinases"/>
    <property type="match status" value="1"/>
</dbReference>
<feature type="domain" description="NlpC/P60" evidence="6">
    <location>
        <begin position="346"/>
        <end position="465"/>
    </location>
</feature>
<name>A0ABU0E9I3_9FIRM</name>
<dbReference type="PROSITE" id="PS51935">
    <property type="entry name" value="NLPC_P60"/>
    <property type="match status" value="1"/>
</dbReference>
<accession>A0ABU0E9I3</accession>
<organism evidence="7 8">
    <name type="scientific">Breznakia pachnodae</name>
    <dbReference type="NCBI Taxonomy" id="265178"/>
    <lineage>
        <taxon>Bacteria</taxon>
        <taxon>Bacillati</taxon>
        <taxon>Bacillota</taxon>
        <taxon>Erysipelotrichia</taxon>
        <taxon>Erysipelotrichales</taxon>
        <taxon>Erysipelotrichaceae</taxon>
        <taxon>Breznakia</taxon>
    </lineage>
</organism>
<keyword evidence="3 7" id="KW-0378">Hydrolase</keyword>
<evidence type="ECO:0000256" key="3">
    <source>
        <dbReference type="ARBA" id="ARBA00022801"/>
    </source>
</evidence>